<gene>
    <name evidence="1" type="ORF">GSPATT00026262001</name>
</gene>
<dbReference type="Proteomes" id="UP000000600">
    <property type="component" value="Unassembled WGS sequence"/>
</dbReference>
<evidence type="ECO:0008006" key="3">
    <source>
        <dbReference type="Google" id="ProtNLM"/>
    </source>
</evidence>
<keyword evidence="2" id="KW-1185">Reference proteome</keyword>
<name>A0EF48_PARTE</name>
<evidence type="ECO:0000313" key="1">
    <source>
        <dbReference type="EMBL" id="CAK93939.1"/>
    </source>
</evidence>
<proteinExistence type="predicted"/>
<dbReference type="GeneID" id="5047122"/>
<organism evidence="1 2">
    <name type="scientific">Paramecium tetraurelia</name>
    <dbReference type="NCBI Taxonomy" id="5888"/>
    <lineage>
        <taxon>Eukaryota</taxon>
        <taxon>Sar</taxon>
        <taxon>Alveolata</taxon>
        <taxon>Ciliophora</taxon>
        <taxon>Intramacronucleata</taxon>
        <taxon>Oligohymenophorea</taxon>
        <taxon>Peniculida</taxon>
        <taxon>Parameciidae</taxon>
        <taxon>Paramecium</taxon>
    </lineage>
</organism>
<sequence length="165" mass="19752">MDSIFLIALIHLILENYKLESVYINLIIYTKLNLQISIQYLQIFIIGFQDLHSIIENSNIKFIQSTINKMSFRLRFLHSSIGQYQLNKLLDIILQLFIGLQIFESFSSQQLLISHNQYHEDQRINNIINIVSIQLLYYHYYNNIKLVNQTIIIRKNQDEQKFKLK</sequence>
<dbReference type="InParanoid" id="A0EF48"/>
<evidence type="ECO:0000313" key="2">
    <source>
        <dbReference type="Proteomes" id="UP000000600"/>
    </source>
</evidence>
<dbReference type="KEGG" id="ptm:GSPATT00026262001"/>
<dbReference type="AlphaFoldDB" id="A0EF48"/>
<dbReference type="RefSeq" id="XP_001461312.1">
    <property type="nucleotide sequence ID" value="XM_001461275.1"/>
</dbReference>
<accession>A0EF48</accession>
<reference evidence="1 2" key="1">
    <citation type="journal article" date="2006" name="Nature">
        <title>Global trends of whole-genome duplications revealed by the ciliate Paramecium tetraurelia.</title>
        <authorList>
            <consortium name="Genoscope"/>
            <person name="Aury J.-M."/>
            <person name="Jaillon O."/>
            <person name="Duret L."/>
            <person name="Noel B."/>
            <person name="Jubin C."/>
            <person name="Porcel B.M."/>
            <person name="Segurens B."/>
            <person name="Daubin V."/>
            <person name="Anthouard V."/>
            <person name="Aiach N."/>
            <person name="Arnaiz O."/>
            <person name="Billaut A."/>
            <person name="Beisson J."/>
            <person name="Blanc I."/>
            <person name="Bouhouche K."/>
            <person name="Camara F."/>
            <person name="Duharcourt S."/>
            <person name="Guigo R."/>
            <person name="Gogendeau D."/>
            <person name="Katinka M."/>
            <person name="Keller A.-M."/>
            <person name="Kissmehl R."/>
            <person name="Klotz C."/>
            <person name="Koll F."/>
            <person name="Le Moue A."/>
            <person name="Lepere C."/>
            <person name="Malinsky S."/>
            <person name="Nowacki M."/>
            <person name="Nowak J.K."/>
            <person name="Plattner H."/>
            <person name="Poulain J."/>
            <person name="Ruiz F."/>
            <person name="Serrano V."/>
            <person name="Zagulski M."/>
            <person name="Dessen P."/>
            <person name="Betermier M."/>
            <person name="Weissenbach J."/>
            <person name="Scarpelli C."/>
            <person name="Schachter V."/>
            <person name="Sperling L."/>
            <person name="Meyer E."/>
            <person name="Cohen J."/>
            <person name="Wincker P."/>
        </authorList>
    </citation>
    <scope>NUCLEOTIDE SEQUENCE [LARGE SCALE GENOMIC DNA]</scope>
    <source>
        <strain evidence="1 2">Stock d4-2</strain>
    </source>
</reference>
<dbReference type="HOGENOM" id="CLU_1614010_0_0_1"/>
<protein>
    <recommendedName>
        <fullName evidence="3">Transmembrane protein</fullName>
    </recommendedName>
</protein>
<dbReference type="EMBL" id="CT868675">
    <property type="protein sequence ID" value="CAK93939.1"/>
    <property type="molecule type" value="Genomic_DNA"/>
</dbReference>